<dbReference type="GO" id="GO:0005576">
    <property type="term" value="C:extracellular region"/>
    <property type="evidence" value="ECO:0007669"/>
    <property type="project" value="UniProtKB-SubCell"/>
</dbReference>
<dbReference type="Gene3D" id="2.10.60.10">
    <property type="entry name" value="CD59"/>
    <property type="match status" value="2"/>
</dbReference>
<accession>A0A672HX47</accession>
<dbReference type="SMART" id="SM00134">
    <property type="entry name" value="LU"/>
    <property type="match status" value="2"/>
</dbReference>
<feature type="chain" id="PRO_5025608499" evidence="3">
    <location>
        <begin position="19"/>
        <end position="204"/>
    </location>
</feature>
<dbReference type="PANTHER" id="PTHR20914">
    <property type="entry name" value="LY6/PLAUR DOMAIN-CONTAINING PROTEIN 8"/>
    <property type="match status" value="1"/>
</dbReference>
<dbReference type="PANTHER" id="PTHR20914:SF9">
    <property type="entry name" value="COILED, ISOFORM A"/>
    <property type="match status" value="1"/>
</dbReference>
<dbReference type="InParanoid" id="A0A672HX47"/>
<dbReference type="RefSeq" id="XP_029959441.1">
    <property type="nucleotide sequence ID" value="XM_030103581.1"/>
</dbReference>
<dbReference type="Ensembl" id="ENSSFAT00005035093.1">
    <property type="protein sequence ID" value="ENSSFAP00005033828.1"/>
    <property type="gene ID" value="ENSSFAG00005017187.1"/>
</dbReference>
<comment type="subcellular location">
    <subcellularLocation>
        <location evidence="1">Secreted</location>
    </subcellularLocation>
</comment>
<keyword evidence="2" id="KW-0964">Secreted</keyword>
<reference evidence="5" key="2">
    <citation type="submission" date="2025-08" db="UniProtKB">
        <authorList>
            <consortium name="Ensembl"/>
        </authorList>
    </citation>
    <scope>IDENTIFICATION</scope>
</reference>
<dbReference type="OMA" id="VGNDCTQ"/>
<dbReference type="RefSeq" id="XP_029959442.1">
    <property type="nucleotide sequence ID" value="XM_030103582.1"/>
</dbReference>
<evidence type="ECO:0000259" key="4">
    <source>
        <dbReference type="SMART" id="SM00134"/>
    </source>
</evidence>
<evidence type="ECO:0000313" key="6">
    <source>
        <dbReference type="Proteomes" id="UP000472267"/>
    </source>
</evidence>
<keyword evidence="6" id="KW-1185">Reference proteome</keyword>
<keyword evidence="3" id="KW-0732">Signal</keyword>
<evidence type="ECO:0000256" key="1">
    <source>
        <dbReference type="ARBA" id="ARBA00004613"/>
    </source>
</evidence>
<reference evidence="5" key="1">
    <citation type="submission" date="2019-06" db="EMBL/GenBank/DDBJ databases">
        <authorList>
            <consortium name="Wellcome Sanger Institute Data Sharing"/>
        </authorList>
    </citation>
    <scope>NUCLEOTIDE SEQUENCE [LARGE SCALE GENOMIC DNA]</scope>
</reference>
<organism evidence="5 6">
    <name type="scientific">Salarias fasciatus</name>
    <name type="common">Jewelled blenny</name>
    <name type="synonym">Blennius fasciatus</name>
    <dbReference type="NCBI Taxonomy" id="181472"/>
    <lineage>
        <taxon>Eukaryota</taxon>
        <taxon>Metazoa</taxon>
        <taxon>Chordata</taxon>
        <taxon>Craniata</taxon>
        <taxon>Vertebrata</taxon>
        <taxon>Euteleostomi</taxon>
        <taxon>Actinopterygii</taxon>
        <taxon>Neopterygii</taxon>
        <taxon>Teleostei</taxon>
        <taxon>Neoteleostei</taxon>
        <taxon>Acanthomorphata</taxon>
        <taxon>Ovalentaria</taxon>
        <taxon>Blenniimorphae</taxon>
        <taxon>Blenniiformes</taxon>
        <taxon>Blennioidei</taxon>
        <taxon>Blenniidae</taxon>
        <taxon>Salariinae</taxon>
        <taxon>Salarias</taxon>
    </lineage>
</organism>
<dbReference type="SUPFAM" id="SSF57302">
    <property type="entry name" value="Snake toxin-like"/>
    <property type="match status" value="2"/>
</dbReference>
<dbReference type="GeneID" id="115397333"/>
<reference evidence="5" key="3">
    <citation type="submission" date="2025-09" db="UniProtKB">
        <authorList>
            <consortium name="Ensembl"/>
        </authorList>
    </citation>
    <scope>IDENTIFICATION</scope>
</reference>
<evidence type="ECO:0000256" key="3">
    <source>
        <dbReference type="SAM" id="SignalP"/>
    </source>
</evidence>
<feature type="signal peptide" evidence="3">
    <location>
        <begin position="1"/>
        <end position="18"/>
    </location>
</feature>
<evidence type="ECO:0000313" key="5">
    <source>
        <dbReference type="Ensembl" id="ENSSFAP00005033828.1"/>
    </source>
</evidence>
<dbReference type="AlphaFoldDB" id="A0A672HX47"/>
<dbReference type="InterPro" id="IPR050918">
    <property type="entry name" value="CNF-like_PLA2_Inhibitor"/>
</dbReference>
<dbReference type="InterPro" id="IPR045860">
    <property type="entry name" value="Snake_toxin-like_sf"/>
</dbReference>
<dbReference type="InterPro" id="IPR016054">
    <property type="entry name" value="LY6_UPA_recep-like"/>
</dbReference>
<name>A0A672HX47_SALFA</name>
<dbReference type="FunCoup" id="A0A672HX47">
    <property type="interactions" value="298"/>
</dbReference>
<dbReference type="Pfam" id="PF00021">
    <property type="entry name" value="UPAR_LY6"/>
    <property type="match status" value="2"/>
</dbReference>
<protein>
    <submittedName>
        <fullName evidence="5">Urokinase plasminogen activator surface receptor-like</fullName>
    </submittedName>
</protein>
<sequence>MYLFSLILWVVLLPEASALKCRKCSADGSCGTQECIAGLQQCTAVRFTASTGDNKLADMSVSGCGSPKQCLQGSVNYGLYRTALTTKCCSTDLCNDQPEPEPSRSDPNGKKCFTCDGQQCNGTMNCLGDEDHCISATAKLEGKEITVKGCASQDMCSDINFPGLADAIGRDMKCCQGDFCNSASSTSAALLLLVVPLISLVLFS</sequence>
<dbReference type="Proteomes" id="UP000472267">
    <property type="component" value="Chromosome 11"/>
</dbReference>
<feature type="domain" description="UPAR/Ly6" evidence="4">
    <location>
        <begin position="19"/>
        <end position="107"/>
    </location>
</feature>
<proteinExistence type="predicted"/>
<dbReference type="OrthoDB" id="5945173at2759"/>
<evidence type="ECO:0000256" key="2">
    <source>
        <dbReference type="ARBA" id="ARBA00022525"/>
    </source>
</evidence>
<feature type="domain" description="UPAR/Ly6" evidence="4">
    <location>
        <begin position="111"/>
        <end position="192"/>
    </location>
</feature>
<gene>
    <name evidence="5" type="primary">LOC115397333</name>
</gene>